<keyword evidence="1" id="KW-1133">Transmembrane helix</keyword>
<reference evidence="2 3" key="1">
    <citation type="journal article" date="2014" name="Appl. Environ. Microbiol.">
        <title>Genomic encyclopedia of type strains of the genus Bifidobacterium.</title>
        <authorList>
            <person name="Milani C."/>
            <person name="Lugli G.A."/>
            <person name="Duranti S."/>
            <person name="Turroni F."/>
            <person name="Bottacini F."/>
            <person name="Mangifesta M."/>
            <person name="Sanchez B."/>
            <person name="Viappiani A."/>
            <person name="Mancabelli L."/>
            <person name="Taminiau B."/>
            <person name="Delcenserie V."/>
            <person name="Barrangou R."/>
            <person name="Margolles A."/>
            <person name="van Sinderen D."/>
            <person name="Ventura M."/>
        </authorList>
    </citation>
    <scope>NUCLEOTIDE SEQUENCE [LARGE SCALE GENOMIC DNA]</scope>
    <source>
        <strain evidence="2 3">LMG 11587</strain>
    </source>
</reference>
<dbReference type="HOGENOM" id="CLU_089225_0_0_11"/>
<name>A0A087VVK1_9BIFI</name>
<proteinExistence type="predicted"/>
<dbReference type="EMBL" id="CP006018">
    <property type="protein sequence ID" value="AIC92263.1"/>
    <property type="molecule type" value="Genomic_DNA"/>
</dbReference>
<feature type="transmembrane region" description="Helical" evidence="1">
    <location>
        <begin position="21"/>
        <end position="40"/>
    </location>
</feature>
<feature type="transmembrane region" description="Helical" evidence="1">
    <location>
        <begin position="46"/>
        <end position="70"/>
    </location>
</feature>
<accession>A0A087VVK1</accession>
<keyword evidence="3" id="KW-1185">Reference proteome</keyword>
<dbReference type="AlphaFoldDB" id="A0A087VVK1"/>
<dbReference type="Proteomes" id="UP000028569">
    <property type="component" value="Chromosome"/>
</dbReference>
<gene>
    <name evidence="2" type="ORF">BINDI_1000</name>
</gene>
<sequence>MTEKRQHGWISATHRLRWRPLDIAVGAGLGAVSGLIYWAASLLSSWIFPLMTAILPGMAALLHGVFYFPCTLSLLILRKPGAAVYVGIISVLVEILPGNAYNGPMIFVQAIVEALCAELAFGIFRYRRWTLGTTILGGLLIALAYNAFLLAFYYQGVSPLSPRGIIGTICELISGVVLAGLTSWFLFRAIGRTGALDRLASGQDVRRV</sequence>
<feature type="transmembrane region" description="Helical" evidence="1">
    <location>
        <begin position="82"/>
        <end position="100"/>
    </location>
</feature>
<organism evidence="2 3">
    <name type="scientific">Bifidobacterium [indicum] DSM 20214 = LMG 11587</name>
    <dbReference type="NCBI Taxonomy" id="1341694"/>
    <lineage>
        <taxon>Bacteria</taxon>
        <taxon>Bacillati</taxon>
        <taxon>Actinomycetota</taxon>
        <taxon>Actinomycetes</taxon>
        <taxon>Bifidobacteriales</taxon>
        <taxon>Bifidobacteriaceae</taxon>
        <taxon>Bifidobacterium</taxon>
    </lineage>
</organism>
<feature type="transmembrane region" description="Helical" evidence="1">
    <location>
        <begin position="165"/>
        <end position="187"/>
    </location>
</feature>
<dbReference type="RefSeq" id="WP_033490533.1">
    <property type="nucleotide sequence ID" value="NZ_CP006018.1"/>
</dbReference>
<evidence type="ECO:0000313" key="2">
    <source>
        <dbReference type="EMBL" id="AIC92263.1"/>
    </source>
</evidence>
<feature type="transmembrane region" description="Helical" evidence="1">
    <location>
        <begin position="131"/>
        <end position="153"/>
    </location>
</feature>
<dbReference type="InterPro" id="IPR017195">
    <property type="entry name" value="ABC_thiamin-permease_prd"/>
</dbReference>
<dbReference type="OrthoDB" id="8017424at2"/>
<keyword evidence="1" id="KW-0812">Transmembrane</keyword>
<dbReference type="Pfam" id="PF09819">
    <property type="entry name" value="ABC_cobalt"/>
    <property type="match status" value="1"/>
</dbReference>
<protein>
    <submittedName>
        <fullName evidence="2">ABC transporter</fullName>
    </submittedName>
</protein>
<keyword evidence="1" id="KW-0472">Membrane</keyword>
<feature type="transmembrane region" description="Helical" evidence="1">
    <location>
        <begin position="106"/>
        <end position="124"/>
    </location>
</feature>
<evidence type="ECO:0000313" key="3">
    <source>
        <dbReference type="Proteomes" id="UP000028569"/>
    </source>
</evidence>
<dbReference type="KEGG" id="bii:BINDI_1000"/>
<evidence type="ECO:0000256" key="1">
    <source>
        <dbReference type="SAM" id="Phobius"/>
    </source>
</evidence>